<feature type="compositionally biased region" description="Basic and acidic residues" evidence="1">
    <location>
        <begin position="30"/>
        <end position="41"/>
    </location>
</feature>
<evidence type="ECO:0000313" key="5">
    <source>
        <dbReference type="Proteomes" id="UP000093694"/>
    </source>
</evidence>
<reference evidence="2 4" key="1">
    <citation type="journal article" date="2015" name="Biotechnol. Bioeng.">
        <title>Genome sequence and phenotypic characterization of Caulobacter segnis.</title>
        <authorList>
            <person name="Patel S."/>
            <person name="Fletcher B."/>
            <person name="Scott D.C."/>
            <person name="Ely B."/>
        </authorList>
    </citation>
    <scope>NUCLEOTIDE SEQUENCE [LARGE SCALE GENOMIC DNA]</scope>
    <source>
        <strain evidence="2 4">PS02</strain>
    </source>
</reference>
<organism evidence="2 4">
    <name type="scientific">Clostridium coskatii</name>
    <dbReference type="NCBI Taxonomy" id="1705578"/>
    <lineage>
        <taxon>Bacteria</taxon>
        <taxon>Bacillati</taxon>
        <taxon>Bacillota</taxon>
        <taxon>Clostridia</taxon>
        <taxon>Eubacteriales</taxon>
        <taxon>Clostridiaceae</taxon>
        <taxon>Clostridium</taxon>
    </lineage>
</organism>
<dbReference type="PATRIC" id="fig|1705578.3.peg.4296"/>
<feature type="compositionally biased region" description="Basic and acidic residues" evidence="1">
    <location>
        <begin position="1"/>
        <end position="16"/>
    </location>
</feature>
<gene>
    <name evidence="3" type="ORF">CLCOS_09200</name>
    <name evidence="2" type="ORF">WX73_04183</name>
</gene>
<sequence>MSKSKKNENIKSKNVQEKLSNAVNSTHSDNQNENHNTKKEALGSNTKR</sequence>
<name>A0A166TAB8_9CLOT</name>
<evidence type="ECO:0000256" key="1">
    <source>
        <dbReference type="SAM" id="MobiDB-lite"/>
    </source>
</evidence>
<dbReference type="Proteomes" id="UP000077384">
    <property type="component" value="Unassembled WGS sequence"/>
</dbReference>
<dbReference type="Proteomes" id="UP000093694">
    <property type="component" value="Unassembled WGS sequence"/>
</dbReference>
<feature type="compositionally biased region" description="Polar residues" evidence="1">
    <location>
        <begin position="17"/>
        <end position="29"/>
    </location>
</feature>
<dbReference type="AlphaFoldDB" id="A0A166TAB8"/>
<accession>A0A166TAB8</accession>
<feature type="region of interest" description="Disordered" evidence="1">
    <location>
        <begin position="1"/>
        <end position="48"/>
    </location>
</feature>
<dbReference type="EMBL" id="LROR01000034">
    <property type="protein sequence ID" value="OBR96222.1"/>
    <property type="molecule type" value="Genomic_DNA"/>
</dbReference>
<evidence type="ECO:0000313" key="2">
    <source>
        <dbReference type="EMBL" id="OAA93433.1"/>
    </source>
</evidence>
<evidence type="ECO:0000313" key="4">
    <source>
        <dbReference type="Proteomes" id="UP000077384"/>
    </source>
</evidence>
<keyword evidence="5" id="KW-1185">Reference proteome</keyword>
<dbReference type="RefSeq" id="WP_023162362.1">
    <property type="nucleotide sequence ID" value="NZ_LITQ01000012.1"/>
</dbReference>
<reference evidence="3 5" key="2">
    <citation type="journal article" date="2016" name="Front. Microbiol.">
        <title>Industrial Acetogenic Biocatalysts: A Comparative Metabolic and Genomic Analysis.</title>
        <authorList>
            <person name="Bengelsdorf F."/>
            <person name="Poehlein A."/>
            <person name="Sonja S."/>
            <person name="Erz C."/>
            <person name="Hummel T."/>
            <person name="Hoffmeister S."/>
            <person name="Daniel R."/>
            <person name="Durre P."/>
        </authorList>
    </citation>
    <scope>NUCLEOTIDE SEQUENCE [LARGE SCALE GENOMIC DNA]</scope>
    <source>
        <strain evidence="3 5">PTA-10522</strain>
    </source>
</reference>
<evidence type="ECO:0000313" key="3">
    <source>
        <dbReference type="EMBL" id="OBR96222.1"/>
    </source>
</evidence>
<protein>
    <submittedName>
        <fullName evidence="2">Uncharacterized protein</fullName>
    </submittedName>
</protein>
<comment type="caution">
    <text evidence="2">The sequence shown here is derived from an EMBL/GenBank/DDBJ whole genome shotgun (WGS) entry which is preliminary data.</text>
</comment>
<proteinExistence type="predicted"/>
<dbReference type="EMBL" id="LITQ01000012">
    <property type="protein sequence ID" value="OAA93433.1"/>
    <property type="molecule type" value="Genomic_DNA"/>
</dbReference>